<keyword evidence="3" id="KW-1185">Reference proteome</keyword>
<evidence type="ECO:0000313" key="2">
    <source>
        <dbReference type="EMBL" id="CAB1430228.1"/>
    </source>
</evidence>
<feature type="region of interest" description="Disordered" evidence="1">
    <location>
        <begin position="26"/>
        <end position="48"/>
    </location>
</feature>
<dbReference type="EMBL" id="CADEAL010001216">
    <property type="protein sequence ID" value="CAB1430228.1"/>
    <property type="molecule type" value="Genomic_DNA"/>
</dbReference>
<accession>A0A9N7UHL6</accession>
<protein>
    <submittedName>
        <fullName evidence="2">Uncharacterized protein</fullName>
    </submittedName>
</protein>
<name>A0A9N7UHL6_PLEPL</name>
<sequence length="99" mass="11020">MCELCSGQVAVVITANQITLDISHIKHQTHRGREREQQQQKQRSQSCTPSLKFVISSGLHTELRSAADMEPRKCTGCVLIGVYLWATLCCQDLSEGFPS</sequence>
<organism evidence="2 3">
    <name type="scientific">Pleuronectes platessa</name>
    <name type="common">European plaice</name>
    <dbReference type="NCBI Taxonomy" id="8262"/>
    <lineage>
        <taxon>Eukaryota</taxon>
        <taxon>Metazoa</taxon>
        <taxon>Chordata</taxon>
        <taxon>Craniata</taxon>
        <taxon>Vertebrata</taxon>
        <taxon>Euteleostomi</taxon>
        <taxon>Actinopterygii</taxon>
        <taxon>Neopterygii</taxon>
        <taxon>Teleostei</taxon>
        <taxon>Neoteleostei</taxon>
        <taxon>Acanthomorphata</taxon>
        <taxon>Carangaria</taxon>
        <taxon>Pleuronectiformes</taxon>
        <taxon>Pleuronectoidei</taxon>
        <taxon>Pleuronectidae</taxon>
        <taxon>Pleuronectes</taxon>
    </lineage>
</organism>
<dbReference type="AlphaFoldDB" id="A0A9N7UHL6"/>
<reference evidence="2" key="1">
    <citation type="submission" date="2020-03" db="EMBL/GenBank/DDBJ databases">
        <authorList>
            <person name="Weist P."/>
        </authorList>
    </citation>
    <scope>NUCLEOTIDE SEQUENCE</scope>
</reference>
<gene>
    <name evidence="2" type="ORF">PLEPLA_LOCUS18210</name>
</gene>
<evidence type="ECO:0000256" key="1">
    <source>
        <dbReference type="SAM" id="MobiDB-lite"/>
    </source>
</evidence>
<comment type="caution">
    <text evidence="2">The sequence shown here is derived from an EMBL/GenBank/DDBJ whole genome shotgun (WGS) entry which is preliminary data.</text>
</comment>
<evidence type="ECO:0000313" key="3">
    <source>
        <dbReference type="Proteomes" id="UP001153269"/>
    </source>
</evidence>
<dbReference type="Proteomes" id="UP001153269">
    <property type="component" value="Unassembled WGS sequence"/>
</dbReference>
<proteinExistence type="predicted"/>